<dbReference type="GO" id="GO:0006571">
    <property type="term" value="P:tyrosine biosynthetic process"/>
    <property type="evidence" value="ECO:0007669"/>
    <property type="project" value="InterPro"/>
</dbReference>
<proteinExistence type="predicted"/>
<dbReference type="GO" id="GO:0004665">
    <property type="term" value="F:prephenate dehydrogenase (NADP+) activity"/>
    <property type="evidence" value="ECO:0007669"/>
    <property type="project" value="InterPro"/>
</dbReference>
<evidence type="ECO:0000256" key="2">
    <source>
        <dbReference type="SAM" id="MobiDB-lite"/>
    </source>
</evidence>
<feature type="compositionally biased region" description="Basic residues" evidence="2">
    <location>
        <begin position="306"/>
        <end position="322"/>
    </location>
</feature>
<gene>
    <name evidence="4" type="ORF">HYX28_09025</name>
</gene>
<dbReference type="InterPro" id="IPR046825">
    <property type="entry name" value="PDH_C"/>
</dbReference>
<dbReference type="EMBL" id="JACPNR010000011">
    <property type="protein sequence ID" value="MBI2678911.1"/>
    <property type="molecule type" value="Genomic_DNA"/>
</dbReference>
<feature type="domain" description="Prephenate/arogenate dehydrogenase" evidence="3">
    <location>
        <begin position="3"/>
        <end position="305"/>
    </location>
</feature>
<protein>
    <submittedName>
        <fullName evidence="4">Prephenate dehydrogenase/arogenate dehydrogenase family protein</fullName>
    </submittedName>
</protein>
<dbReference type="InterPro" id="IPR050812">
    <property type="entry name" value="Preph/Arog_dehydrog"/>
</dbReference>
<dbReference type="InterPro" id="IPR008927">
    <property type="entry name" value="6-PGluconate_DH-like_C_sf"/>
</dbReference>
<dbReference type="GO" id="GO:0070403">
    <property type="term" value="F:NAD+ binding"/>
    <property type="evidence" value="ECO:0007669"/>
    <property type="project" value="InterPro"/>
</dbReference>
<dbReference type="AlphaFoldDB" id="A0A932A920"/>
<feature type="region of interest" description="Disordered" evidence="2">
    <location>
        <begin position="284"/>
        <end position="331"/>
    </location>
</feature>
<dbReference type="InterPro" id="IPR003099">
    <property type="entry name" value="Prephen_DH"/>
</dbReference>
<dbReference type="Proteomes" id="UP000779809">
    <property type="component" value="Unassembled WGS sequence"/>
</dbReference>
<accession>A0A932A920</accession>
<keyword evidence="1" id="KW-0560">Oxidoreductase</keyword>
<evidence type="ECO:0000259" key="3">
    <source>
        <dbReference type="PROSITE" id="PS51176"/>
    </source>
</evidence>
<evidence type="ECO:0000313" key="5">
    <source>
        <dbReference type="Proteomes" id="UP000779809"/>
    </source>
</evidence>
<dbReference type="FunFam" id="3.40.50.720:FF:000208">
    <property type="entry name" value="Prephenate dehydrogenase"/>
    <property type="match status" value="1"/>
</dbReference>
<organism evidence="4 5">
    <name type="scientific">Candidatus Korobacter versatilis</name>
    <dbReference type="NCBI Taxonomy" id="658062"/>
    <lineage>
        <taxon>Bacteria</taxon>
        <taxon>Pseudomonadati</taxon>
        <taxon>Acidobacteriota</taxon>
        <taxon>Terriglobia</taxon>
        <taxon>Terriglobales</taxon>
        <taxon>Candidatus Korobacteraceae</taxon>
        <taxon>Candidatus Korobacter</taxon>
    </lineage>
</organism>
<dbReference type="Gene3D" id="3.40.50.720">
    <property type="entry name" value="NAD(P)-binding Rossmann-like Domain"/>
    <property type="match status" value="1"/>
</dbReference>
<evidence type="ECO:0000256" key="1">
    <source>
        <dbReference type="ARBA" id="ARBA00023002"/>
    </source>
</evidence>
<sequence>MFKQITIVGTGLIGGSLGLALKCARFKAAGFKGTIIGCDRAEVLKAARQRGAIDRGETDCSAALRGSDLVILATPVGAIIDFLDRLGPALGKRVFVTDVGSTKQEIVARARHVFGPEAATRFLGGHPMAGKEHGGIAHAGAALFQDALWFLTPAHDQDLDDGAAADWAELVAAIGARVTTITPEAHDQLVAWTSHLPQLLSTALASSLADFAEQLAADAGDDIEVREAGGRGLRDMTRLAGSPYDMWRDIALTNTANIADALLQLEQKLAHIRENLRTRELEAEFRRGQDQGQSQSFNAEAPSAPRKSKRKNKKTRKQKKQKTSASSAPRR</sequence>
<reference evidence="4" key="1">
    <citation type="submission" date="2020-07" db="EMBL/GenBank/DDBJ databases">
        <title>Huge and variable diversity of episymbiotic CPR bacteria and DPANN archaea in groundwater ecosystems.</title>
        <authorList>
            <person name="He C.Y."/>
            <person name="Keren R."/>
            <person name="Whittaker M."/>
            <person name="Farag I.F."/>
            <person name="Doudna J."/>
            <person name="Cate J.H.D."/>
            <person name="Banfield J.F."/>
        </authorList>
    </citation>
    <scope>NUCLEOTIDE SEQUENCE</scope>
    <source>
        <strain evidence="4">NC_groundwater_580_Pr5_B-0.1um_64_19</strain>
    </source>
</reference>
<evidence type="ECO:0000313" key="4">
    <source>
        <dbReference type="EMBL" id="MBI2678911.1"/>
    </source>
</evidence>
<dbReference type="PROSITE" id="PS51176">
    <property type="entry name" value="PDH_ADH"/>
    <property type="match status" value="1"/>
</dbReference>
<name>A0A932A920_9BACT</name>
<dbReference type="Pfam" id="PF20463">
    <property type="entry name" value="PDH_C"/>
    <property type="match status" value="1"/>
</dbReference>
<dbReference type="InterPro" id="IPR036291">
    <property type="entry name" value="NAD(P)-bd_dom_sf"/>
</dbReference>
<dbReference type="Pfam" id="PF02153">
    <property type="entry name" value="PDH_N"/>
    <property type="match status" value="1"/>
</dbReference>
<dbReference type="PANTHER" id="PTHR21363:SF0">
    <property type="entry name" value="PREPHENATE DEHYDROGENASE [NADP(+)]"/>
    <property type="match status" value="1"/>
</dbReference>
<dbReference type="PANTHER" id="PTHR21363">
    <property type="entry name" value="PREPHENATE DEHYDROGENASE"/>
    <property type="match status" value="1"/>
</dbReference>
<dbReference type="InterPro" id="IPR046826">
    <property type="entry name" value="PDH_N"/>
</dbReference>
<dbReference type="SUPFAM" id="SSF48179">
    <property type="entry name" value="6-phosphogluconate dehydrogenase C-terminal domain-like"/>
    <property type="match status" value="1"/>
</dbReference>
<dbReference type="SUPFAM" id="SSF51735">
    <property type="entry name" value="NAD(P)-binding Rossmann-fold domains"/>
    <property type="match status" value="1"/>
</dbReference>
<dbReference type="Gene3D" id="1.10.3660.10">
    <property type="entry name" value="6-phosphogluconate dehydrogenase C-terminal like domain"/>
    <property type="match status" value="1"/>
</dbReference>
<comment type="caution">
    <text evidence="4">The sequence shown here is derived from an EMBL/GenBank/DDBJ whole genome shotgun (WGS) entry which is preliminary data.</text>
</comment>
<dbReference type="GO" id="GO:0008977">
    <property type="term" value="F:prephenate dehydrogenase (NAD+) activity"/>
    <property type="evidence" value="ECO:0007669"/>
    <property type="project" value="InterPro"/>
</dbReference>